<dbReference type="Proteomes" id="UP000605970">
    <property type="component" value="Unassembled WGS sequence"/>
</dbReference>
<dbReference type="InterPro" id="IPR035587">
    <property type="entry name" value="DUS-like_FMN-bd"/>
</dbReference>
<feature type="domain" description="DUS-like FMN-binding" evidence="1">
    <location>
        <begin position="22"/>
        <end position="70"/>
    </location>
</feature>
<dbReference type="PANTHER" id="PTHR11082">
    <property type="entry name" value="TRNA-DIHYDROURIDINE SYNTHASE"/>
    <property type="match status" value="1"/>
</dbReference>
<gene>
    <name evidence="2" type="ORF">Mgra_00007646</name>
</gene>
<dbReference type="GO" id="GO:0017150">
    <property type="term" value="F:tRNA dihydrouridine synthase activity"/>
    <property type="evidence" value="ECO:0007669"/>
    <property type="project" value="TreeGrafter"/>
</dbReference>
<dbReference type="EMBL" id="JABEBT010000089">
    <property type="protein sequence ID" value="KAF7632944.1"/>
    <property type="molecule type" value="Genomic_DNA"/>
</dbReference>
<dbReference type="Pfam" id="PF01207">
    <property type="entry name" value="Dus"/>
    <property type="match status" value="1"/>
</dbReference>
<comment type="caution">
    <text evidence="2">The sequence shown here is derived from an EMBL/GenBank/DDBJ whole genome shotgun (WGS) entry which is preliminary data.</text>
</comment>
<sequence>MESVEIDEFEESSSSTTPLFIAAPMVRYSKLPFRRLVKKYNCNIVYTPMIYANCFVKSEKCRAVEFVPTEGITQLFNLLLNNLKILEMLQNWFMGWEVFN</sequence>
<evidence type="ECO:0000259" key="1">
    <source>
        <dbReference type="Pfam" id="PF01207"/>
    </source>
</evidence>
<dbReference type="AlphaFoldDB" id="A0A8S9ZHY6"/>
<proteinExistence type="predicted"/>
<evidence type="ECO:0000313" key="3">
    <source>
        <dbReference type="Proteomes" id="UP000605970"/>
    </source>
</evidence>
<organism evidence="2 3">
    <name type="scientific">Meloidogyne graminicola</name>
    <dbReference type="NCBI Taxonomy" id="189291"/>
    <lineage>
        <taxon>Eukaryota</taxon>
        <taxon>Metazoa</taxon>
        <taxon>Ecdysozoa</taxon>
        <taxon>Nematoda</taxon>
        <taxon>Chromadorea</taxon>
        <taxon>Rhabditida</taxon>
        <taxon>Tylenchina</taxon>
        <taxon>Tylenchomorpha</taxon>
        <taxon>Tylenchoidea</taxon>
        <taxon>Meloidogynidae</taxon>
        <taxon>Meloidogyninae</taxon>
        <taxon>Meloidogyne</taxon>
    </lineage>
</organism>
<dbReference type="PANTHER" id="PTHR11082:SF31">
    <property type="entry name" value="TRNA-DIHYDROURIDINE(20A_20B) SYNTHASE [NAD(P)+]-LIKE"/>
    <property type="match status" value="1"/>
</dbReference>
<name>A0A8S9ZHY6_9BILA</name>
<keyword evidence="3" id="KW-1185">Reference proteome</keyword>
<evidence type="ECO:0000313" key="2">
    <source>
        <dbReference type="EMBL" id="KAF7632944.1"/>
    </source>
</evidence>
<accession>A0A8S9ZHY6</accession>
<dbReference type="SUPFAM" id="SSF51395">
    <property type="entry name" value="FMN-linked oxidoreductases"/>
    <property type="match status" value="1"/>
</dbReference>
<dbReference type="InterPro" id="IPR013785">
    <property type="entry name" value="Aldolase_TIM"/>
</dbReference>
<reference evidence="2" key="1">
    <citation type="journal article" date="2020" name="Ecol. Evol.">
        <title>Genome structure and content of the rice root-knot nematode (Meloidogyne graminicola).</title>
        <authorList>
            <person name="Phan N.T."/>
            <person name="Danchin E.G.J."/>
            <person name="Klopp C."/>
            <person name="Perfus-Barbeoch L."/>
            <person name="Kozlowski D.K."/>
            <person name="Koutsovoulos G.D."/>
            <person name="Lopez-Roques C."/>
            <person name="Bouchez O."/>
            <person name="Zahm M."/>
            <person name="Besnard G."/>
            <person name="Bellafiore S."/>
        </authorList>
    </citation>
    <scope>NUCLEOTIDE SEQUENCE</scope>
    <source>
        <strain evidence="2">VN-18</strain>
    </source>
</reference>
<dbReference type="Gene3D" id="3.20.20.70">
    <property type="entry name" value="Aldolase class I"/>
    <property type="match status" value="1"/>
</dbReference>
<protein>
    <recommendedName>
        <fullName evidence="1">DUS-like FMN-binding domain-containing protein</fullName>
    </recommendedName>
</protein>